<comment type="caution">
    <text evidence="1">The sequence shown here is derived from an EMBL/GenBank/DDBJ whole genome shotgun (WGS) entry which is preliminary data.</text>
</comment>
<dbReference type="EMBL" id="JBBWRZ010000001">
    <property type="protein sequence ID" value="KAK8247061.1"/>
    <property type="molecule type" value="Genomic_DNA"/>
</dbReference>
<reference evidence="1 2" key="1">
    <citation type="submission" date="2024-04" db="EMBL/GenBank/DDBJ databases">
        <title>Phyllosticta paracitricarpa is synonymous to the EU quarantine fungus P. citricarpa based on phylogenomic analyses.</title>
        <authorList>
            <consortium name="Lawrence Berkeley National Laboratory"/>
            <person name="Van Ingen-Buijs V.A."/>
            <person name="Van Westerhoven A.C."/>
            <person name="Haridas S."/>
            <person name="Skiadas P."/>
            <person name="Martin F."/>
            <person name="Groenewald J.Z."/>
            <person name="Crous P.W."/>
            <person name="Seidl M.F."/>
        </authorList>
    </citation>
    <scope>NUCLEOTIDE SEQUENCE [LARGE SCALE GENOMIC DNA]</scope>
    <source>
        <strain evidence="1 2">CBS 123374</strain>
    </source>
</reference>
<evidence type="ECO:0000313" key="2">
    <source>
        <dbReference type="Proteomes" id="UP001492380"/>
    </source>
</evidence>
<dbReference type="Proteomes" id="UP001492380">
    <property type="component" value="Unassembled WGS sequence"/>
</dbReference>
<sequence>MPQMRGPLSLSLAPSTQHAQRTWYQSSRASSRMVPSAVSASAVFRHPRALAQKIAHGTQGASINHELDAAPLHSSFPRFNSGISSSVTTNSEARMDCLNHIVTRRSRPDPRREQQWHTSTCLVSAHSSFLLRYCLFRYSADAHTYPVWQRSNAGTNYCLSLSTPLRRNIDADACYLLTIALSCVGH</sequence>
<accession>A0ABR1Z457</accession>
<name>A0ABR1Z457_9PEZI</name>
<gene>
    <name evidence="1" type="ORF">HDK90DRAFT_29596</name>
</gene>
<proteinExistence type="predicted"/>
<protein>
    <submittedName>
        <fullName evidence="1">Uncharacterized protein</fullName>
    </submittedName>
</protein>
<evidence type="ECO:0000313" key="1">
    <source>
        <dbReference type="EMBL" id="KAK8247061.1"/>
    </source>
</evidence>
<organism evidence="1 2">
    <name type="scientific">Phyllosticta capitalensis</name>
    <dbReference type="NCBI Taxonomy" id="121624"/>
    <lineage>
        <taxon>Eukaryota</taxon>
        <taxon>Fungi</taxon>
        <taxon>Dikarya</taxon>
        <taxon>Ascomycota</taxon>
        <taxon>Pezizomycotina</taxon>
        <taxon>Dothideomycetes</taxon>
        <taxon>Dothideomycetes incertae sedis</taxon>
        <taxon>Botryosphaeriales</taxon>
        <taxon>Phyllostictaceae</taxon>
        <taxon>Phyllosticta</taxon>
    </lineage>
</organism>
<keyword evidence="2" id="KW-1185">Reference proteome</keyword>